<dbReference type="EMBL" id="JBBPBN010000452">
    <property type="protein sequence ID" value="KAK8486250.1"/>
    <property type="molecule type" value="Genomic_DNA"/>
</dbReference>
<organism evidence="1 2">
    <name type="scientific">Hibiscus sabdariffa</name>
    <name type="common">roselle</name>
    <dbReference type="NCBI Taxonomy" id="183260"/>
    <lineage>
        <taxon>Eukaryota</taxon>
        <taxon>Viridiplantae</taxon>
        <taxon>Streptophyta</taxon>
        <taxon>Embryophyta</taxon>
        <taxon>Tracheophyta</taxon>
        <taxon>Spermatophyta</taxon>
        <taxon>Magnoliopsida</taxon>
        <taxon>eudicotyledons</taxon>
        <taxon>Gunneridae</taxon>
        <taxon>Pentapetalae</taxon>
        <taxon>rosids</taxon>
        <taxon>malvids</taxon>
        <taxon>Malvales</taxon>
        <taxon>Malvaceae</taxon>
        <taxon>Malvoideae</taxon>
        <taxon>Hibiscus</taxon>
    </lineage>
</organism>
<sequence length="89" mass="10138">MKRLDGSIEIVRMSKSRWISPQVSTCNALISEFSKCHGANKGYEVYKEVFGIANVESEWLSDKAREVWCEMEGLGYAPNSCKEIMRAEK</sequence>
<dbReference type="Proteomes" id="UP001396334">
    <property type="component" value="Unassembled WGS sequence"/>
</dbReference>
<evidence type="ECO:0000313" key="2">
    <source>
        <dbReference type="Proteomes" id="UP001396334"/>
    </source>
</evidence>
<reference evidence="1 2" key="1">
    <citation type="journal article" date="2024" name="G3 (Bethesda)">
        <title>Genome assembly of Hibiscus sabdariffa L. provides insights into metabolisms of medicinal natural products.</title>
        <authorList>
            <person name="Kim T."/>
        </authorList>
    </citation>
    <scope>NUCLEOTIDE SEQUENCE [LARGE SCALE GENOMIC DNA]</scope>
    <source>
        <strain evidence="1">TK-2024</strain>
        <tissue evidence="1">Old leaves</tissue>
    </source>
</reference>
<name>A0ABR1ZZR9_9ROSI</name>
<dbReference type="InterPro" id="IPR011990">
    <property type="entry name" value="TPR-like_helical_dom_sf"/>
</dbReference>
<comment type="caution">
    <text evidence="1">The sequence shown here is derived from an EMBL/GenBank/DDBJ whole genome shotgun (WGS) entry which is preliminary data.</text>
</comment>
<dbReference type="Gene3D" id="1.25.40.10">
    <property type="entry name" value="Tetratricopeptide repeat domain"/>
    <property type="match status" value="1"/>
</dbReference>
<keyword evidence="2" id="KW-1185">Reference proteome</keyword>
<protein>
    <recommendedName>
        <fullName evidence="3">Pentatricopeptide repeat-containing protein</fullName>
    </recommendedName>
</protein>
<evidence type="ECO:0000313" key="1">
    <source>
        <dbReference type="EMBL" id="KAK8486250.1"/>
    </source>
</evidence>
<gene>
    <name evidence="1" type="ORF">V6N11_012992</name>
</gene>
<evidence type="ECO:0008006" key="3">
    <source>
        <dbReference type="Google" id="ProtNLM"/>
    </source>
</evidence>
<proteinExistence type="predicted"/>
<accession>A0ABR1ZZR9</accession>